<reference evidence="2" key="1">
    <citation type="submission" date="2021-04" db="EMBL/GenBank/DDBJ databases">
        <title>Sinoanaerobacter chloroacetimidivorans sp. nov., an obligate anaerobic bacterium isolated from anaerobic sludge.</title>
        <authorList>
            <person name="Bao Y."/>
        </authorList>
    </citation>
    <scope>NUCLEOTIDE SEQUENCE</scope>
    <source>
        <strain evidence="2">BAD-6</strain>
    </source>
</reference>
<accession>A0A8J8B3A4</accession>
<dbReference type="Gene3D" id="3.20.20.350">
    <property type="entry name" value="Diol/glycerol dehydratase, large subunit"/>
    <property type="match status" value="1"/>
</dbReference>
<dbReference type="GO" id="GO:0031419">
    <property type="term" value="F:cobalamin binding"/>
    <property type="evidence" value="ECO:0007669"/>
    <property type="project" value="InterPro"/>
</dbReference>
<dbReference type="EMBL" id="JAGSND010000014">
    <property type="protein sequence ID" value="MBR0599591.1"/>
    <property type="molecule type" value="Genomic_DNA"/>
</dbReference>
<dbReference type="NCBIfam" id="NF011979">
    <property type="entry name" value="PRK15444.1"/>
    <property type="match status" value="1"/>
</dbReference>
<dbReference type="SUPFAM" id="SSF51703">
    <property type="entry name" value="Cobalamin (vitamin B12)-dependent enzymes"/>
    <property type="match status" value="1"/>
</dbReference>
<name>A0A8J8B3A4_9FIRM</name>
<dbReference type="InterPro" id="IPR003208">
    <property type="entry name" value="Dehydtase/Dehydtase_re"/>
</dbReference>
<organism evidence="2 3">
    <name type="scientific">Sinanaerobacter chloroacetimidivorans</name>
    <dbReference type="NCBI Taxonomy" id="2818044"/>
    <lineage>
        <taxon>Bacteria</taxon>
        <taxon>Bacillati</taxon>
        <taxon>Bacillota</taxon>
        <taxon>Clostridia</taxon>
        <taxon>Peptostreptococcales</taxon>
        <taxon>Anaerovoracaceae</taxon>
        <taxon>Sinanaerobacter</taxon>
    </lineage>
</organism>
<reference evidence="2" key="2">
    <citation type="submission" date="2021-04" db="EMBL/GenBank/DDBJ databases">
        <authorList>
            <person name="Liu J."/>
        </authorList>
    </citation>
    <scope>NUCLEOTIDE SEQUENCE</scope>
    <source>
        <strain evidence="2">BAD-6</strain>
    </source>
</reference>
<keyword evidence="3" id="KW-1185">Reference proteome</keyword>
<evidence type="ECO:0000313" key="2">
    <source>
        <dbReference type="EMBL" id="MBR0599591.1"/>
    </source>
</evidence>
<proteinExistence type="predicted"/>
<dbReference type="Pfam" id="PF02286">
    <property type="entry name" value="Dehydratase_LU"/>
    <property type="match status" value="1"/>
</dbReference>
<dbReference type="GO" id="GO:0016836">
    <property type="term" value="F:hydro-lyase activity"/>
    <property type="evidence" value="ECO:0007669"/>
    <property type="project" value="InterPro"/>
</dbReference>
<dbReference type="Proteomes" id="UP000675664">
    <property type="component" value="Unassembled WGS sequence"/>
</dbReference>
<sequence>MKRSKRFEKLDKRPVNQDSFFVEWAEGGLSAMNSPYDPQPGIRIEDGKIVEMDGKRYEDFDSLELFIAQYGINPERAEWAMSHSAAAIARMIVDINIKREDIIKITTAITPAKMLQVVKCLNAVELMMGQMKMRVRKTPANQAIVTNIKDHPALLAADAAEAALRGFSEIETTCAVSRYAPFNALAILVGAQTCRGGVLTQCSMEESLEVRMGMLGLTSYAETVSLYGTEAAMDDGDDTIWSKAFLSSVYASRGIKMRVTSGTGAEVLLGHSDKKSMLYLEILCVFLARACGAQGVQNGSISCIGITTAVPEGFLAIAAENLVVSLLDLEVASGNDQTFSHSDLRRTAKLLMQMMPGTDFITSGYSATPNFDDLFAGSNTDCDDYDDYYMIQRDMQIDGGIEPILEEDAITVRNKAARACQAVFKGLGLPPITEEEVEAATYAYSNEEMPNRHMAADLVAAQEFLNKGVNAIDIAGALYRYGFPEVAENVLMMLKERVCGDYLQVAAIFDREFHTLGGLNDPNDYQGPGTGYRLKGERWEKLKKKPSALVPDKILETQGIPDKTKGFFNLMEKKTAEVHEADIVVGISPAFANKATGTEIYNNQFLILENILEGVAEEGLTAAIVKIYHTDNLGEIAKLAAGYSRTGIGIGIQSKGMVRINHVDLPGEDSLEVSFNMPFSSYSLYKEIGINAAFYAKGKKPLRVSDKIKPGGLTNYQVTMIKLSSEESAFVNRRKKPALMVKTTESKDS</sequence>
<dbReference type="InterPro" id="IPR036999">
    <property type="entry name" value="Diol/glycerol_deHase_lsu_sf"/>
</dbReference>
<comment type="caution">
    <text evidence="2">The sequence shown here is derived from an EMBL/GenBank/DDBJ whole genome shotgun (WGS) entry which is preliminary data.</text>
</comment>
<dbReference type="SUPFAM" id="SSF52968">
    <property type="entry name" value="B12-dependent dehydatase associated subunit"/>
    <property type="match status" value="1"/>
</dbReference>
<evidence type="ECO:0000259" key="1">
    <source>
        <dbReference type="Pfam" id="PF02286"/>
    </source>
</evidence>
<protein>
    <submittedName>
        <fullName evidence="2">Propanediol/glycerol family dehydratase large subunit</fullName>
    </submittedName>
</protein>
<dbReference type="AlphaFoldDB" id="A0A8J8B3A4"/>
<gene>
    <name evidence="2" type="ORF">KCX82_17030</name>
</gene>
<evidence type="ECO:0000313" key="3">
    <source>
        <dbReference type="Proteomes" id="UP000675664"/>
    </source>
</evidence>
<dbReference type="Gene3D" id="3.40.50.10150">
    <property type="entry name" value="B12-dependent dehydatase associated subunit"/>
    <property type="match status" value="1"/>
</dbReference>
<dbReference type="InterPro" id="IPR010254">
    <property type="entry name" value="B12-dep_deHydtase_bsu"/>
</dbReference>
<feature type="domain" description="Diol/glycerol dehydratase large subunit" evidence="1">
    <location>
        <begin position="2"/>
        <end position="552"/>
    </location>
</feature>
<dbReference type="InterPro" id="IPR003206">
    <property type="entry name" value="Diol/glycerol_deHydtase_lsu"/>
</dbReference>
<dbReference type="InterPro" id="IPR016176">
    <property type="entry name" value="Cbl-dep_enz_cat"/>
</dbReference>
<dbReference type="Pfam" id="PF02288">
    <property type="entry name" value="Dehydratase_MU"/>
    <property type="match status" value="1"/>
</dbReference>